<keyword evidence="3" id="KW-1185">Reference proteome</keyword>
<dbReference type="EnsemblMetazoa" id="ACUA014904-RA">
    <property type="protein sequence ID" value="ACUA014904-PA"/>
    <property type="gene ID" value="ACUA014904"/>
</dbReference>
<feature type="transmembrane region" description="Helical" evidence="1">
    <location>
        <begin position="101"/>
        <end position="126"/>
    </location>
</feature>
<accession>A0A182MCG6</accession>
<organism evidence="2 3">
    <name type="scientific">Anopheles culicifacies</name>
    <dbReference type="NCBI Taxonomy" id="139723"/>
    <lineage>
        <taxon>Eukaryota</taxon>
        <taxon>Metazoa</taxon>
        <taxon>Ecdysozoa</taxon>
        <taxon>Arthropoda</taxon>
        <taxon>Hexapoda</taxon>
        <taxon>Insecta</taxon>
        <taxon>Pterygota</taxon>
        <taxon>Neoptera</taxon>
        <taxon>Endopterygota</taxon>
        <taxon>Diptera</taxon>
        <taxon>Nematocera</taxon>
        <taxon>Culicoidea</taxon>
        <taxon>Culicidae</taxon>
        <taxon>Anophelinae</taxon>
        <taxon>Anopheles</taxon>
        <taxon>culicifacies species complex</taxon>
    </lineage>
</organism>
<keyword evidence="1" id="KW-0812">Transmembrane</keyword>
<proteinExistence type="predicted"/>
<keyword evidence="1" id="KW-0472">Membrane</keyword>
<dbReference type="AlphaFoldDB" id="A0A182MCG6"/>
<dbReference type="VEuPathDB" id="VectorBase:ACUA014904"/>
<name>A0A182MCG6_9DIPT</name>
<dbReference type="Proteomes" id="UP000075883">
    <property type="component" value="Unassembled WGS sequence"/>
</dbReference>
<evidence type="ECO:0000256" key="1">
    <source>
        <dbReference type="SAM" id="Phobius"/>
    </source>
</evidence>
<reference evidence="3" key="1">
    <citation type="submission" date="2013-09" db="EMBL/GenBank/DDBJ databases">
        <title>The Genome Sequence of Anopheles culicifacies species A.</title>
        <authorList>
            <consortium name="The Broad Institute Genomics Platform"/>
            <person name="Neafsey D.E."/>
            <person name="Besansky N."/>
            <person name="Howell P."/>
            <person name="Walton C."/>
            <person name="Young S.K."/>
            <person name="Zeng Q."/>
            <person name="Gargeya S."/>
            <person name="Fitzgerald M."/>
            <person name="Haas B."/>
            <person name="Abouelleil A."/>
            <person name="Allen A.W."/>
            <person name="Alvarado L."/>
            <person name="Arachchi H.M."/>
            <person name="Berlin A.M."/>
            <person name="Chapman S.B."/>
            <person name="Gainer-Dewar J."/>
            <person name="Goldberg J."/>
            <person name="Griggs A."/>
            <person name="Gujja S."/>
            <person name="Hansen M."/>
            <person name="Howarth C."/>
            <person name="Imamovic A."/>
            <person name="Ireland A."/>
            <person name="Larimer J."/>
            <person name="McCowan C."/>
            <person name="Murphy C."/>
            <person name="Pearson M."/>
            <person name="Poon T.W."/>
            <person name="Priest M."/>
            <person name="Roberts A."/>
            <person name="Saif S."/>
            <person name="Shea T."/>
            <person name="Sisk P."/>
            <person name="Sykes S."/>
            <person name="Wortman J."/>
            <person name="Nusbaum C."/>
            <person name="Birren B."/>
        </authorList>
    </citation>
    <scope>NUCLEOTIDE SEQUENCE [LARGE SCALE GENOMIC DNA]</scope>
    <source>
        <strain evidence="3">A-37</strain>
    </source>
</reference>
<keyword evidence="1" id="KW-1133">Transmembrane helix</keyword>
<evidence type="ECO:0000313" key="3">
    <source>
        <dbReference type="Proteomes" id="UP000075883"/>
    </source>
</evidence>
<evidence type="ECO:0000313" key="2">
    <source>
        <dbReference type="EnsemblMetazoa" id="ACUA014904-PA"/>
    </source>
</evidence>
<protein>
    <submittedName>
        <fullName evidence="2">Uncharacterized protein</fullName>
    </submittedName>
</protein>
<dbReference type="EMBL" id="AXCM01003759">
    <property type="status" value="NOT_ANNOTATED_CDS"/>
    <property type="molecule type" value="Genomic_DNA"/>
</dbReference>
<reference evidence="2" key="2">
    <citation type="submission" date="2020-05" db="UniProtKB">
        <authorList>
            <consortium name="EnsemblMetazoa"/>
        </authorList>
    </citation>
    <scope>IDENTIFICATION</scope>
    <source>
        <strain evidence="2">A-37</strain>
    </source>
</reference>
<sequence>MEYKHPPHHHHHHRRHRCPPGNGLYCGGGETFVSEALSIVTPRRPTLRSVSIDRKIESCACFPSACQQHHHHHHQRRGLAVVATHSPYTLRSFGRLFRFRVVAGFIAQVMPATLFHLVVVGAGGGLHHHRSVPLLDLNTTTPDPM</sequence>